<proteinExistence type="predicted"/>
<keyword evidence="3" id="KW-1185">Reference proteome</keyword>
<feature type="compositionally biased region" description="Basic and acidic residues" evidence="1">
    <location>
        <begin position="79"/>
        <end position="92"/>
    </location>
</feature>
<comment type="caution">
    <text evidence="2">The sequence shown here is derived from an EMBL/GenBank/DDBJ whole genome shotgun (WGS) entry which is preliminary data.</text>
</comment>
<dbReference type="Proteomes" id="UP000703269">
    <property type="component" value="Unassembled WGS sequence"/>
</dbReference>
<gene>
    <name evidence="2" type="ORF">PsYK624_128750</name>
</gene>
<feature type="region of interest" description="Disordered" evidence="1">
    <location>
        <begin position="47"/>
        <end position="95"/>
    </location>
</feature>
<protein>
    <submittedName>
        <fullName evidence="2">Uncharacterized protein</fullName>
    </submittedName>
</protein>
<name>A0A9P3LIZ0_9APHY</name>
<organism evidence="2 3">
    <name type="scientific">Phanerochaete sordida</name>
    <dbReference type="NCBI Taxonomy" id="48140"/>
    <lineage>
        <taxon>Eukaryota</taxon>
        <taxon>Fungi</taxon>
        <taxon>Dikarya</taxon>
        <taxon>Basidiomycota</taxon>
        <taxon>Agaricomycotina</taxon>
        <taxon>Agaricomycetes</taxon>
        <taxon>Polyporales</taxon>
        <taxon>Phanerochaetaceae</taxon>
        <taxon>Phanerochaete</taxon>
    </lineage>
</organism>
<dbReference type="EMBL" id="BPQB01000062">
    <property type="protein sequence ID" value="GJE96673.1"/>
    <property type="molecule type" value="Genomic_DNA"/>
</dbReference>
<evidence type="ECO:0000256" key="1">
    <source>
        <dbReference type="SAM" id="MobiDB-lite"/>
    </source>
</evidence>
<dbReference type="AlphaFoldDB" id="A0A9P3LIZ0"/>
<evidence type="ECO:0000313" key="2">
    <source>
        <dbReference type="EMBL" id="GJE96673.1"/>
    </source>
</evidence>
<reference evidence="2 3" key="1">
    <citation type="submission" date="2021-08" db="EMBL/GenBank/DDBJ databases">
        <title>Draft Genome Sequence of Phanerochaete sordida strain YK-624.</title>
        <authorList>
            <person name="Mori T."/>
            <person name="Dohra H."/>
            <person name="Suzuki T."/>
            <person name="Kawagishi H."/>
            <person name="Hirai H."/>
        </authorList>
    </citation>
    <scope>NUCLEOTIDE SEQUENCE [LARGE SCALE GENOMIC DNA]</scope>
    <source>
        <strain evidence="2 3">YK-624</strain>
    </source>
</reference>
<accession>A0A9P3LIZ0</accession>
<evidence type="ECO:0000313" key="3">
    <source>
        <dbReference type="Proteomes" id="UP000703269"/>
    </source>
</evidence>
<sequence>MGGRRGIKDSSRAAGRRALAGLGRVGDRRRCWPPALALAGAVAWLRLRSPSTTTSPRPGCDRLALVSSPRPPPRAHPRARADDHRARLRSEQRAPPAVACAVAVPRSAPASGCPRVRSLLEVSPGSRLSFNHPDQVLRAFAFATLYQDDTRSPTLNAPVFSDVHPARASLSSRRCATVPA</sequence>